<reference evidence="11" key="1">
    <citation type="journal article" date="2020" name="Stud. Mycol.">
        <title>101 Dothideomycetes genomes: a test case for predicting lifestyles and emergence of pathogens.</title>
        <authorList>
            <person name="Haridas S."/>
            <person name="Albert R."/>
            <person name="Binder M."/>
            <person name="Bloem J."/>
            <person name="Labutti K."/>
            <person name="Salamov A."/>
            <person name="Andreopoulos B."/>
            <person name="Baker S."/>
            <person name="Barry K."/>
            <person name="Bills G."/>
            <person name="Bluhm B."/>
            <person name="Cannon C."/>
            <person name="Castanera R."/>
            <person name="Culley D."/>
            <person name="Daum C."/>
            <person name="Ezra D."/>
            <person name="Gonzalez J."/>
            <person name="Henrissat B."/>
            <person name="Kuo A."/>
            <person name="Liang C."/>
            <person name="Lipzen A."/>
            <person name="Lutzoni F."/>
            <person name="Magnuson J."/>
            <person name="Mondo S."/>
            <person name="Nolan M."/>
            <person name="Ohm R."/>
            <person name="Pangilinan J."/>
            <person name="Park H.-J."/>
            <person name="Ramirez L."/>
            <person name="Alfaro M."/>
            <person name="Sun H."/>
            <person name="Tritt A."/>
            <person name="Yoshinaga Y."/>
            <person name="Zwiers L.-H."/>
            <person name="Turgeon B."/>
            <person name="Goodwin S."/>
            <person name="Spatafora J."/>
            <person name="Crous P."/>
            <person name="Grigoriev I."/>
        </authorList>
    </citation>
    <scope>NUCLEOTIDE SEQUENCE</scope>
    <source>
        <strain evidence="11">CBS 115976</strain>
    </source>
</reference>
<dbReference type="Pfam" id="PF00271">
    <property type="entry name" value="Helicase_C"/>
    <property type="match status" value="1"/>
</dbReference>
<dbReference type="CDD" id="cd18008">
    <property type="entry name" value="DEXDc_SHPRH-like"/>
    <property type="match status" value="1"/>
</dbReference>
<proteinExistence type="inferred from homology"/>
<keyword evidence="4" id="KW-0347">Helicase</keyword>
<dbReference type="GO" id="GO:0005737">
    <property type="term" value="C:cytoplasm"/>
    <property type="evidence" value="ECO:0007669"/>
    <property type="project" value="TreeGrafter"/>
</dbReference>
<evidence type="ECO:0000259" key="10">
    <source>
        <dbReference type="PROSITE" id="PS51194"/>
    </source>
</evidence>
<feature type="compositionally biased region" description="Acidic residues" evidence="7">
    <location>
        <begin position="473"/>
        <end position="494"/>
    </location>
</feature>
<dbReference type="SMART" id="SM00490">
    <property type="entry name" value="HELICc"/>
    <property type="match status" value="1"/>
</dbReference>
<feature type="domain" description="Helicase C-terminal" evidence="10">
    <location>
        <begin position="506"/>
        <end position="661"/>
    </location>
</feature>
<dbReference type="PROSITE" id="PS50089">
    <property type="entry name" value="ZF_RING_2"/>
    <property type="match status" value="1"/>
</dbReference>
<organism evidence="11 12">
    <name type="scientific">Microthyrium microscopicum</name>
    <dbReference type="NCBI Taxonomy" id="703497"/>
    <lineage>
        <taxon>Eukaryota</taxon>
        <taxon>Fungi</taxon>
        <taxon>Dikarya</taxon>
        <taxon>Ascomycota</taxon>
        <taxon>Pezizomycotina</taxon>
        <taxon>Dothideomycetes</taxon>
        <taxon>Dothideomycetes incertae sedis</taxon>
        <taxon>Microthyriales</taxon>
        <taxon>Microthyriaceae</taxon>
        <taxon>Microthyrium</taxon>
    </lineage>
</organism>
<evidence type="ECO:0000313" key="11">
    <source>
        <dbReference type="EMBL" id="KAF2664212.1"/>
    </source>
</evidence>
<dbReference type="InterPro" id="IPR038718">
    <property type="entry name" value="SNF2-like_sf"/>
</dbReference>
<dbReference type="GO" id="GO:0000724">
    <property type="term" value="P:double-strand break repair via homologous recombination"/>
    <property type="evidence" value="ECO:0007669"/>
    <property type="project" value="TreeGrafter"/>
</dbReference>
<sequence length="750" mass="83669">MDRLGFLYADNSRTEEDIKKLMDNIRPDEDLPPELRKGTPDSMSTALMEHQKLGLTWLSEREEKVGASILADDMGLGKTIQTLALMVSRKSDDPARKTNLIVAPVALLRQWESEIEEKLNKRHALSVYRMHGVSNKRVTFNTLRGYDVVMTTYGGTTPRPSKFHFALLGDECKWYRVVLDEGQNIKNKSTKAAKAAFQLQSTYRLVLTGTPMQNNIEELWPLLHFCRLRPYSDEAQFKKDISYHLKATNRYGSKQAMERLQVLLRSVMLRRTKTSTLDGKLLITLPELSSDDTEVTFGEEEDKFYRELEEKAQVTVKNMIARGTLGKKYSNALTLLLRLRQACCHESLVYFSESALTMARIDAEPEMMLELAKELTADVVGRVKNEQGAFECPICMDACANPAILLPCGHWTCGDCFVNLRDTSQQNETAEVKCPVCRGLVNPMRITDFQAFKQVHQPDLLDEAERAQLQIDENLEDSGSDSDEDSDTDSDEDPTLNGAKITKTIEIVQDLKANKPQEKILIFSQFTSLLDLLEVGLDLEGFKLERYDGTMSTEQRAVAVEKFRKDPAIPLMLISLKAGNAGLNLNFASQIVMLDPFWNPYVELQAHGRAHRIGQRLPVQVHRVVVPGTVEDRILALQAQKKQTIDQALDEGAGKSIGRLGTRELAYLFGLDQQGRVMPQNSSSRALPSTTVAGPSNSRALPPTAQPARAAAPNGNPFGSSASGSIVPRAYGNIRDSNSRASSSSTMSFE</sequence>
<feature type="region of interest" description="Disordered" evidence="7">
    <location>
        <begin position="473"/>
        <end position="497"/>
    </location>
</feature>
<dbReference type="Pfam" id="PF00176">
    <property type="entry name" value="SNF2-rel_dom"/>
    <property type="match status" value="1"/>
</dbReference>
<evidence type="ECO:0000256" key="3">
    <source>
        <dbReference type="ARBA" id="ARBA00022801"/>
    </source>
</evidence>
<dbReference type="OrthoDB" id="423559at2759"/>
<dbReference type="PANTHER" id="PTHR45626:SF16">
    <property type="entry name" value="ATP-DEPENDENT HELICASE ULS1"/>
    <property type="match status" value="1"/>
</dbReference>
<feature type="compositionally biased region" description="Low complexity" evidence="7">
    <location>
        <begin position="739"/>
        <end position="750"/>
    </location>
</feature>
<evidence type="ECO:0000256" key="4">
    <source>
        <dbReference type="ARBA" id="ARBA00022806"/>
    </source>
</evidence>
<dbReference type="AlphaFoldDB" id="A0A6A6TWM3"/>
<gene>
    <name evidence="11" type="ORF">BT63DRAFT_379159</name>
</gene>
<dbReference type="Gene3D" id="3.30.40.10">
    <property type="entry name" value="Zinc/RING finger domain, C3HC4 (zinc finger)"/>
    <property type="match status" value="1"/>
</dbReference>
<dbReference type="GO" id="GO:0004386">
    <property type="term" value="F:helicase activity"/>
    <property type="evidence" value="ECO:0007669"/>
    <property type="project" value="UniProtKB-KW"/>
</dbReference>
<keyword evidence="2" id="KW-0547">Nucleotide-binding</keyword>
<keyword evidence="3" id="KW-0378">Hydrolase</keyword>
<keyword evidence="6" id="KW-0479">Metal-binding</keyword>
<dbReference type="GO" id="GO:0008094">
    <property type="term" value="F:ATP-dependent activity, acting on DNA"/>
    <property type="evidence" value="ECO:0007669"/>
    <property type="project" value="TreeGrafter"/>
</dbReference>
<dbReference type="InterPro" id="IPR014001">
    <property type="entry name" value="Helicase_ATP-bd"/>
</dbReference>
<dbReference type="CDD" id="cd18793">
    <property type="entry name" value="SF2_C_SNF"/>
    <property type="match status" value="1"/>
</dbReference>
<feature type="compositionally biased region" description="Polar residues" evidence="7">
    <location>
        <begin position="679"/>
        <end position="699"/>
    </location>
</feature>
<dbReference type="SUPFAM" id="SSF52540">
    <property type="entry name" value="P-loop containing nucleoside triphosphate hydrolases"/>
    <property type="match status" value="2"/>
</dbReference>
<keyword evidence="12" id="KW-1185">Reference proteome</keyword>
<dbReference type="SMART" id="SM00487">
    <property type="entry name" value="DEXDc"/>
    <property type="match status" value="1"/>
</dbReference>
<dbReference type="PANTHER" id="PTHR45626">
    <property type="entry name" value="TRANSCRIPTION TERMINATION FACTOR 2-RELATED"/>
    <property type="match status" value="1"/>
</dbReference>
<evidence type="ECO:0000313" key="12">
    <source>
        <dbReference type="Proteomes" id="UP000799302"/>
    </source>
</evidence>
<evidence type="ECO:0000256" key="6">
    <source>
        <dbReference type="PROSITE-ProRule" id="PRU00175"/>
    </source>
</evidence>
<dbReference type="PROSITE" id="PS51192">
    <property type="entry name" value="HELICASE_ATP_BIND_1"/>
    <property type="match status" value="1"/>
</dbReference>
<evidence type="ECO:0008006" key="13">
    <source>
        <dbReference type="Google" id="ProtNLM"/>
    </source>
</evidence>
<keyword evidence="5" id="KW-0067">ATP-binding</keyword>
<dbReference type="InterPro" id="IPR000330">
    <property type="entry name" value="SNF2_N"/>
</dbReference>
<evidence type="ECO:0000256" key="2">
    <source>
        <dbReference type="ARBA" id="ARBA00022741"/>
    </source>
</evidence>
<evidence type="ECO:0000256" key="7">
    <source>
        <dbReference type="SAM" id="MobiDB-lite"/>
    </source>
</evidence>
<evidence type="ECO:0000256" key="1">
    <source>
        <dbReference type="ARBA" id="ARBA00007025"/>
    </source>
</evidence>
<protein>
    <recommendedName>
        <fullName evidence="13">SWI/SNF family DNA-dependent ATPase Ris1</fullName>
    </recommendedName>
</protein>
<name>A0A6A6TWM3_9PEZI</name>
<dbReference type="PROSITE" id="PS51194">
    <property type="entry name" value="HELICASE_CTER"/>
    <property type="match status" value="1"/>
</dbReference>
<dbReference type="GO" id="GO:0005524">
    <property type="term" value="F:ATP binding"/>
    <property type="evidence" value="ECO:0007669"/>
    <property type="project" value="UniProtKB-KW"/>
</dbReference>
<feature type="domain" description="RING-type" evidence="8">
    <location>
        <begin position="392"/>
        <end position="438"/>
    </location>
</feature>
<dbReference type="InterPro" id="IPR001841">
    <property type="entry name" value="Znf_RING"/>
</dbReference>
<feature type="region of interest" description="Disordered" evidence="7">
    <location>
        <begin position="678"/>
        <end position="750"/>
    </location>
</feature>
<dbReference type="Pfam" id="PF13920">
    <property type="entry name" value="zf-C3HC4_3"/>
    <property type="match status" value="1"/>
</dbReference>
<keyword evidence="6" id="KW-0862">Zinc</keyword>
<dbReference type="Gene3D" id="3.40.50.10810">
    <property type="entry name" value="Tandem AAA-ATPase domain"/>
    <property type="match status" value="1"/>
</dbReference>
<dbReference type="Proteomes" id="UP000799302">
    <property type="component" value="Unassembled WGS sequence"/>
</dbReference>
<dbReference type="InterPro" id="IPR001650">
    <property type="entry name" value="Helicase_C-like"/>
</dbReference>
<dbReference type="InterPro" id="IPR050628">
    <property type="entry name" value="SNF2_RAD54_helicase_TF"/>
</dbReference>
<evidence type="ECO:0000259" key="8">
    <source>
        <dbReference type="PROSITE" id="PS50089"/>
    </source>
</evidence>
<dbReference type="Gene3D" id="3.40.50.300">
    <property type="entry name" value="P-loop containing nucleotide triphosphate hydrolases"/>
    <property type="match status" value="1"/>
</dbReference>
<dbReference type="GO" id="GO:0005634">
    <property type="term" value="C:nucleus"/>
    <property type="evidence" value="ECO:0007669"/>
    <property type="project" value="TreeGrafter"/>
</dbReference>
<dbReference type="EMBL" id="MU004243">
    <property type="protein sequence ID" value="KAF2664212.1"/>
    <property type="molecule type" value="Genomic_DNA"/>
</dbReference>
<dbReference type="InterPro" id="IPR013083">
    <property type="entry name" value="Znf_RING/FYVE/PHD"/>
</dbReference>
<dbReference type="SMART" id="SM00184">
    <property type="entry name" value="RING"/>
    <property type="match status" value="1"/>
</dbReference>
<feature type="domain" description="Helicase ATP-binding" evidence="9">
    <location>
        <begin position="59"/>
        <end position="229"/>
    </location>
</feature>
<dbReference type="SUPFAM" id="SSF57850">
    <property type="entry name" value="RING/U-box"/>
    <property type="match status" value="1"/>
</dbReference>
<comment type="similarity">
    <text evidence="1">Belongs to the SNF2/RAD54 helicase family.</text>
</comment>
<dbReference type="InterPro" id="IPR027417">
    <property type="entry name" value="P-loop_NTPase"/>
</dbReference>
<feature type="compositionally biased region" description="Low complexity" evidence="7">
    <location>
        <begin position="700"/>
        <end position="713"/>
    </location>
</feature>
<keyword evidence="6" id="KW-0863">Zinc-finger</keyword>
<dbReference type="CDD" id="cd16449">
    <property type="entry name" value="RING-HC"/>
    <property type="match status" value="1"/>
</dbReference>
<dbReference type="InterPro" id="IPR049730">
    <property type="entry name" value="SNF2/RAD54-like_C"/>
</dbReference>
<dbReference type="GO" id="GO:0016787">
    <property type="term" value="F:hydrolase activity"/>
    <property type="evidence" value="ECO:0007669"/>
    <property type="project" value="UniProtKB-KW"/>
</dbReference>
<dbReference type="GO" id="GO:0008270">
    <property type="term" value="F:zinc ion binding"/>
    <property type="evidence" value="ECO:0007669"/>
    <property type="project" value="UniProtKB-KW"/>
</dbReference>
<accession>A0A6A6TWM3</accession>
<evidence type="ECO:0000256" key="5">
    <source>
        <dbReference type="ARBA" id="ARBA00022840"/>
    </source>
</evidence>
<evidence type="ECO:0000259" key="9">
    <source>
        <dbReference type="PROSITE" id="PS51192"/>
    </source>
</evidence>